<dbReference type="AlphaFoldDB" id="A0A3B1EAA8"/>
<proteinExistence type="predicted"/>
<protein>
    <submittedName>
        <fullName evidence="1">NosL-related protein</fullName>
    </submittedName>
</protein>
<dbReference type="SUPFAM" id="SSF160387">
    <property type="entry name" value="NosL/MerB-like"/>
    <property type="match status" value="1"/>
</dbReference>
<sequence length="288" mass="34106">MKKLFLITILSFFLNASEWCPVTGLKISDYIETSYQAKLQSNDNIRTYASLYALLKDKENYGLYDYRKYDVKTKTYLHVEIPDTLHVDKNPMAEVYKKRYYPMGKKLYQKRCPHDIDLDDYFEISDLKEDLQSRCNLDSEMYLHAVAVYLWDVKRVGGIVFNEKKIHVTKDEKCPVCGMYVYKYPRWAAQIYYADKHYSFDGVKDMMKWYFKHKEGIVEIKVSDYYSQHAIDGTKAFYVIGSDTYGPMGHELIPFLEIDDAKNFKEDHHGKVILKFDEIKRSLSVFEK</sequence>
<gene>
    <name evidence="1" type="ORF">MNB_ARC-1_1128</name>
</gene>
<dbReference type="Pfam" id="PF05573">
    <property type="entry name" value="NosL"/>
    <property type="match status" value="1"/>
</dbReference>
<dbReference type="PANTHER" id="PTHR41247">
    <property type="entry name" value="HTH-TYPE TRANSCRIPTIONAL REPRESSOR YCNK"/>
    <property type="match status" value="1"/>
</dbReference>
<accession>A0A3B1EAA8</accession>
<evidence type="ECO:0000313" key="1">
    <source>
        <dbReference type="EMBL" id="VAY88084.1"/>
    </source>
</evidence>
<dbReference type="PANTHER" id="PTHR41247:SF1">
    <property type="entry name" value="HTH-TYPE TRANSCRIPTIONAL REPRESSOR YCNK"/>
    <property type="match status" value="1"/>
</dbReference>
<reference evidence="1" key="1">
    <citation type="submission" date="2018-10" db="EMBL/GenBank/DDBJ databases">
        <authorList>
            <person name="Aoki K."/>
        </authorList>
    </citation>
    <scope>NUCLEOTIDE SEQUENCE</scope>
</reference>
<dbReference type="EMBL" id="UOYO01000044">
    <property type="protein sequence ID" value="VAY88084.1"/>
    <property type="molecule type" value="Genomic_DNA"/>
</dbReference>
<name>A0A3B1EAA8_9ZZZZ</name>
<dbReference type="InterPro" id="IPR008719">
    <property type="entry name" value="N2O_reductase_NosL"/>
</dbReference>
<dbReference type="Gene3D" id="3.30.70.2050">
    <property type="match status" value="1"/>
</dbReference>
<organism evidence="1">
    <name type="scientific">hydrothermal vent metagenome</name>
    <dbReference type="NCBI Taxonomy" id="652676"/>
    <lineage>
        <taxon>unclassified sequences</taxon>
        <taxon>metagenomes</taxon>
        <taxon>ecological metagenomes</taxon>
    </lineage>
</organism>